<dbReference type="InterPro" id="IPR029063">
    <property type="entry name" value="SAM-dependent_MTases_sf"/>
</dbReference>
<dbReference type="EMBL" id="LR798403">
    <property type="protein sequence ID" value="CAB5229489.1"/>
    <property type="molecule type" value="Genomic_DNA"/>
</dbReference>
<dbReference type="SUPFAM" id="SSF53335">
    <property type="entry name" value="S-adenosyl-L-methionine-dependent methyltransferases"/>
    <property type="match status" value="1"/>
</dbReference>
<protein>
    <submittedName>
        <fullName evidence="2">Methyltransferase domain containing protein</fullName>
    </submittedName>
</protein>
<dbReference type="GO" id="GO:0032259">
    <property type="term" value="P:methylation"/>
    <property type="evidence" value="ECO:0007669"/>
    <property type="project" value="UniProtKB-KW"/>
</dbReference>
<name>A0A6J5SIA1_9CAUD</name>
<sequence length="177" mass="20373">MRVPGLILNLGSGKDWCSEYLNADIQASKNPDWLVDISKVKWGDTLKTRFGQLEIVPGMFEAIVANDVLEHIPNLVDAMTNCKELLKVGGEMRIHVPYDLSLGAWQDPTHVRAFNENSWRYYTDWHWYLGWPDRFELTTLEMRLSKVGEALELPQDEIIRTPRAVDSMFVVLTKVKP</sequence>
<reference evidence="2" key="1">
    <citation type="submission" date="2020-05" db="EMBL/GenBank/DDBJ databases">
        <authorList>
            <person name="Chiriac C."/>
            <person name="Salcher M."/>
            <person name="Ghai R."/>
            <person name="Kavagutti S V."/>
        </authorList>
    </citation>
    <scope>NUCLEOTIDE SEQUENCE</scope>
</reference>
<dbReference type="Gene3D" id="3.40.50.150">
    <property type="entry name" value="Vaccinia Virus protein VP39"/>
    <property type="match status" value="1"/>
</dbReference>
<evidence type="ECO:0000313" key="2">
    <source>
        <dbReference type="EMBL" id="CAB4214099.1"/>
    </source>
</evidence>
<accession>A0A6J5SIA1</accession>
<dbReference type="Pfam" id="PF08241">
    <property type="entry name" value="Methyltransf_11"/>
    <property type="match status" value="1"/>
</dbReference>
<evidence type="ECO:0000313" key="3">
    <source>
        <dbReference type="EMBL" id="CAB5229489.1"/>
    </source>
</evidence>
<feature type="domain" description="Methyltransferase type 11" evidence="1">
    <location>
        <begin position="46"/>
        <end position="92"/>
    </location>
</feature>
<evidence type="ECO:0000259" key="1">
    <source>
        <dbReference type="Pfam" id="PF08241"/>
    </source>
</evidence>
<gene>
    <name evidence="2" type="ORF">UFOVP1466_23</name>
    <name evidence="3" type="ORF">UFOVP1554_25</name>
</gene>
<dbReference type="InterPro" id="IPR013216">
    <property type="entry name" value="Methyltransf_11"/>
</dbReference>
<dbReference type="EMBL" id="LR797415">
    <property type="protein sequence ID" value="CAB4214099.1"/>
    <property type="molecule type" value="Genomic_DNA"/>
</dbReference>
<proteinExistence type="predicted"/>
<organism evidence="2">
    <name type="scientific">uncultured Caudovirales phage</name>
    <dbReference type="NCBI Taxonomy" id="2100421"/>
    <lineage>
        <taxon>Viruses</taxon>
        <taxon>Duplodnaviria</taxon>
        <taxon>Heunggongvirae</taxon>
        <taxon>Uroviricota</taxon>
        <taxon>Caudoviricetes</taxon>
        <taxon>Peduoviridae</taxon>
        <taxon>Maltschvirus</taxon>
        <taxon>Maltschvirus maltsch</taxon>
    </lineage>
</organism>
<keyword evidence="2" id="KW-0808">Transferase</keyword>
<keyword evidence="2" id="KW-0489">Methyltransferase</keyword>
<dbReference type="GO" id="GO:0008757">
    <property type="term" value="F:S-adenosylmethionine-dependent methyltransferase activity"/>
    <property type="evidence" value="ECO:0007669"/>
    <property type="project" value="InterPro"/>
</dbReference>